<dbReference type="AlphaFoldDB" id="C1MMD9"/>
<keyword evidence="4" id="KW-1185">Reference proteome</keyword>
<dbReference type="PROSITE" id="PS50404">
    <property type="entry name" value="GST_NTER"/>
    <property type="match status" value="1"/>
</dbReference>
<dbReference type="SUPFAM" id="SSF52833">
    <property type="entry name" value="Thioredoxin-like"/>
    <property type="match status" value="1"/>
</dbReference>
<dbReference type="InterPro" id="IPR010987">
    <property type="entry name" value="Glutathione-S-Trfase_C-like"/>
</dbReference>
<dbReference type="OMA" id="RFERENW"/>
<dbReference type="InterPro" id="IPR004046">
    <property type="entry name" value="GST_C"/>
</dbReference>
<dbReference type="Pfam" id="PF14497">
    <property type="entry name" value="GST_C_3"/>
    <property type="match status" value="1"/>
</dbReference>
<protein>
    <submittedName>
        <fullName evidence="3">Predicted protein</fullName>
    </submittedName>
</protein>
<dbReference type="CDD" id="cd03039">
    <property type="entry name" value="GST_N_Sigma_like"/>
    <property type="match status" value="1"/>
</dbReference>
<dbReference type="SFLD" id="SFLDS00019">
    <property type="entry name" value="Glutathione_Transferase_(cytos"/>
    <property type="match status" value="1"/>
</dbReference>
<dbReference type="InterPro" id="IPR050213">
    <property type="entry name" value="GST_superfamily"/>
</dbReference>
<accession>C1MMD9</accession>
<feature type="domain" description="GST C-terminal" evidence="2">
    <location>
        <begin position="81"/>
        <end position="214"/>
    </location>
</feature>
<dbReference type="EMBL" id="GG663737">
    <property type="protein sequence ID" value="EEH58558.1"/>
    <property type="molecule type" value="Genomic_DNA"/>
</dbReference>
<evidence type="ECO:0000259" key="2">
    <source>
        <dbReference type="PROSITE" id="PS50405"/>
    </source>
</evidence>
<dbReference type="InterPro" id="IPR040079">
    <property type="entry name" value="Glutathione_S-Trfase"/>
</dbReference>
<reference evidence="3 4" key="1">
    <citation type="journal article" date="2009" name="Science">
        <title>Green evolution and dynamic adaptations revealed by genomes of the marine picoeukaryotes Micromonas.</title>
        <authorList>
            <person name="Worden A.Z."/>
            <person name="Lee J.H."/>
            <person name="Mock T."/>
            <person name="Rouze P."/>
            <person name="Simmons M.P."/>
            <person name="Aerts A.L."/>
            <person name="Allen A.E."/>
            <person name="Cuvelier M.L."/>
            <person name="Derelle E."/>
            <person name="Everett M.V."/>
            <person name="Foulon E."/>
            <person name="Grimwood J."/>
            <person name="Gundlach H."/>
            <person name="Henrissat B."/>
            <person name="Napoli C."/>
            <person name="McDonald S.M."/>
            <person name="Parker M.S."/>
            <person name="Rombauts S."/>
            <person name="Salamov A."/>
            <person name="Von Dassow P."/>
            <person name="Badger J.H."/>
            <person name="Coutinho P.M."/>
            <person name="Demir E."/>
            <person name="Dubchak I."/>
            <person name="Gentemann C."/>
            <person name="Eikrem W."/>
            <person name="Gready J.E."/>
            <person name="John U."/>
            <person name="Lanier W."/>
            <person name="Lindquist E.A."/>
            <person name="Lucas S."/>
            <person name="Mayer K.F."/>
            <person name="Moreau H."/>
            <person name="Not F."/>
            <person name="Otillar R."/>
            <person name="Panaud O."/>
            <person name="Pangilinan J."/>
            <person name="Paulsen I."/>
            <person name="Piegu B."/>
            <person name="Poliakov A."/>
            <person name="Robbens S."/>
            <person name="Schmutz J."/>
            <person name="Toulza E."/>
            <person name="Wyss T."/>
            <person name="Zelensky A."/>
            <person name="Zhou K."/>
            <person name="Armbrust E.V."/>
            <person name="Bhattacharya D."/>
            <person name="Goodenough U.W."/>
            <person name="Van de Peer Y."/>
            <person name="Grigoriev I.V."/>
        </authorList>
    </citation>
    <scope>NUCLEOTIDE SEQUENCE [LARGE SCALE GENOMIC DNA]</scope>
    <source>
        <strain evidence="3 4">CCMP1545</strain>
    </source>
</reference>
<gene>
    <name evidence="3" type="ORF">MICPUCDRAFT_15637</name>
</gene>
<dbReference type="SUPFAM" id="SSF47616">
    <property type="entry name" value="GST C-terminal domain-like"/>
    <property type="match status" value="1"/>
</dbReference>
<dbReference type="Gene3D" id="3.40.30.10">
    <property type="entry name" value="Glutaredoxin"/>
    <property type="match status" value="1"/>
</dbReference>
<dbReference type="Gene3D" id="1.20.1050.10">
    <property type="match status" value="1"/>
</dbReference>
<dbReference type="SFLD" id="SFLDG00363">
    <property type="entry name" value="AMPS_(cytGST):_Alpha-__Mu-__Pi"/>
    <property type="match status" value="1"/>
</dbReference>
<dbReference type="Pfam" id="PF02798">
    <property type="entry name" value="GST_N"/>
    <property type="match status" value="1"/>
</dbReference>
<dbReference type="InterPro" id="IPR036249">
    <property type="entry name" value="Thioredoxin-like_sf"/>
</dbReference>
<dbReference type="GO" id="GO:0004364">
    <property type="term" value="F:glutathione transferase activity"/>
    <property type="evidence" value="ECO:0007669"/>
    <property type="project" value="TreeGrafter"/>
</dbReference>
<dbReference type="OrthoDB" id="414243at2759"/>
<dbReference type="KEGG" id="mpp:MICPUCDRAFT_15637"/>
<dbReference type="SFLD" id="SFLDG01205">
    <property type="entry name" value="AMPS.1"/>
    <property type="match status" value="1"/>
</dbReference>
<proteinExistence type="predicted"/>
<dbReference type="PROSITE" id="PS50405">
    <property type="entry name" value="GST_CTER"/>
    <property type="match status" value="1"/>
</dbReference>
<dbReference type="InterPro" id="IPR004045">
    <property type="entry name" value="Glutathione_S-Trfase_N"/>
</dbReference>
<feature type="domain" description="GST N-terminal" evidence="1">
    <location>
        <begin position="1"/>
        <end position="79"/>
    </location>
</feature>
<sequence length="226" mass="24759">MKLIYFDIPGKAEAIRLCAAVGGVQLDDVRTSREKFHEMRDSGELPFGQVPALDVGDGRILAQSSAILRYVATLGGLHPTDPLEAAHVDAVAAAEEDFFAGISVSRYGARFGFEMSDEYRAQVRKALNDEVLPRHLSALQKKLEASKTGWLAGTEKPSIADFVFSPRLRWLVGGANDGIDPGLLEGYPAVTALLEKFYALPEVVKWYEQPDGEELRAEEMHSPKGN</sequence>
<name>C1MMD9_MICPC</name>
<dbReference type="Proteomes" id="UP000001876">
    <property type="component" value="Unassembled WGS sequence"/>
</dbReference>
<evidence type="ECO:0000313" key="3">
    <source>
        <dbReference type="EMBL" id="EEH58558.1"/>
    </source>
</evidence>
<dbReference type="GeneID" id="9682826"/>
<dbReference type="GO" id="GO:0006749">
    <property type="term" value="P:glutathione metabolic process"/>
    <property type="evidence" value="ECO:0007669"/>
    <property type="project" value="TreeGrafter"/>
</dbReference>
<evidence type="ECO:0000259" key="1">
    <source>
        <dbReference type="PROSITE" id="PS50404"/>
    </source>
</evidence>
<dbReference type="STRING" id="564608.C1MMD9"/>
<dbReference type="PANTHER" id="PTHR11571">
    <property type="entry name" value="GLUTATHIONE S-TRANSFERASE"/>
    <property type="match status" value="1"/>
</dbReference>
<dbReference type="eggNOG" id="KOG1695">
    <property type="taxonomic scope" value="Eukaryota"/>
</dbReference>
<dbReference type="InterPro" id="IPR036282">
    <property type="entry name" value="Glutathione-S-Trfase_C_sf"/>
</dbReference>
<evidence type="ECO:0000313" key="4">
    <source>
        <dbReference type="Proteomes" id="UP000001876"/>
    </source>
</evidence>
<dbReference type="RefSeq" id="XP_003056913.1">
    <property type="nucleotide sequence ID" value="XM_003056867.1"/>
</dbReference>
<organism evidence="4">
    <name type="scientific">Micromonas pusilla (strain CCMP1545)</name>
    <name type="common">Picoplanktonic green alga</name>
    <dbReference type="NCBI Taxonomy" id="564608"/>
    <lineage>
        <taxon>Eukaryota</taxon>
        <taxon>Viridiplantae</taxon>
        <taxon>Chlorophyta</taxon>
        <taxon>Mamiellophyceae</taxon>
        <taxon>Mamiellales</taxon>
        <taxon>Mamiellaceae</taxon>
        <taxon>Micromonas</taxon>
    </lineage>
</organism>